<evidence type="ECO:0000313" key="1">
    <source>
        <dbReference type="EMBL" id="CAB4172695.1"/>
    </source>
</evidence>
<proteinExistence type="predicted"/>
<evidence type="ECO:0000313" key="2">
    <source>
        <dbReference type="EMBL" id="CAB4214557.1"/>
    </source>
</evidence>
<gene>
    <name evidence="2" type="ORF">UFOVP1465_50</name>
    <name evidence="1" type="ORF">UFOVP937_51</name>
</gene>
<reference evidence="1" key="1">
    <citation type="submission" date="2020-05" db="EMBL/GenBank/DDBJ databases">
        <authorList>
            <person name="Chiriac C."/>
            <person name="Salcher M."/>
            <person name="Ghai R."/>
            <person name="Kavagutti S V."/>
        </authorList>
    </citation>
    <scope>NUCLEOTIDE SEQUENCE</scope>
</reference>
<protein>
    <submittedName>
        <fullName evidence="1">Uncharacterized protein</fullName>
    </submittedName>
</protein>
<dbReference type="EMBL" id="LR797408">
    <property type="protein sequence ID" value="CAB4214557.1"/>
    <property type="molecule type" value="Genomic_DNA"/>
</dbReference>
<sequence>MSINSAFQAMGKTYKANATTSSQTITVTADAPCTKLLVANHQPTGSGGQPVYFLVSSNASVTVSLPANASPTYCLVSVPGTTKVYQIPGQVSASSSIYIAFIGEAASECYFTPGEGL</sequence>
<accession>A0A6J5PU27</accession>
<dbReference type="EMBL" id="LR796884">
    <property type="protein sequence ID" value="CAB4172695.1"/>
    <property type="molecule type" value="Genomic_DNA"/>
</dbReference>
<name>A0A6J5PU27_9CAUD</name>
<organism evidence="1">
    <name type="scientific">uncultured Caudovirales phage</name>
    <dbReference type="NCBI Taxonomy" id="2100421"/>
    <lineage>
        <taxon>Viruses</taxon>
        <taxon>Duplodnaviria</taxon>
        <taxon>Heunggongvirae</taxon>
        <taxon>Uroviricota</taxon>
        <taxon>Caudoviricetes</taxon>
        <taxon>Peduoviridae</taxon>
        <taxon>Maltschvirus</taxon>
        <taxon>Maltschvirus maltsch</taxon>
    </lineage>
</organism>